<comment type="function">
    <text evidence="9">Couples transcription and DNA repair by recognizing RNA polymerase (RNAP) stalled at DNA lesions. Mediates ATP-dependent release of RNAP and its truncated transcript from the DNA, and recruitment of nucleotide excision repair machinery to the damaged site.</text>
</comment>
<evidence type="ECO:0000313" key="12">
    <source>
        <dbReference type="EMBL" id="MSN96059.1"/>
    </source>
</evidence>
<keyword evidence="13" id="KW-1185">Reference proteome</keyword>
<name>A0A6L5WGG1_9BACT</name>
<evidence type="ECO:0000256" key="1">
    <source>
        <dbReference type="ARBA" id="ARBA00022490"/>
    </source>
</evidence>
<evidence type="ECO:0000256" key="4">
    <source>
        <dbReference type="ARBA" id="ARBA00022801"/>
    </source>
</evidence>
<keyword evidence="7 9" id="KW-0238">DNA-binding</keyword>
<dbReference type="InterPro" id="IPR027417">
    <property type="entry name" value="P-loop_NTPase"/>
</dbReference>
<evidence type="ECO:0000256" key="3">
    <source>
        <dbReference type="ARBA" id="ARBA00022763"/>
    </source>
</evidence>
<dbReference type="Pfam" id="PF02559">
    <property type="entry name" value="CarD_TRCF_RID"/>
    <property type="match status" value="1"/>
</dbReference>
<dbReference type="GO" id="GO:0005737">
    <property type="term" value="C:cytoplasm"/>
    <property type="evidence" value="ECO:0007669"/>
    <property type="project" value="UniProtKB-SubCell"/>
</dbReference>
<evidence type="ECO:0000259" key="11">
    <source>
        <dbReference type="PROSITE" id="PS51194"/>
    </source>
</evidence>
<comment type="subcellular location">
    <subcellularLocation>
        <location evidence="9">Cytoplasm</location>
    </subcellularLocation>
</comment>
<keyword evidence="6 9" id="KW-0067">ATP-binding</keyword>
<gene>
    <name evidence="9" type="primary">mfd</name>
    <name evidence="12" type="ORF">F1B92_02430</name>
</gene>
<dbReference type="InterPro" id="IPR005118">
    <property type="entry name" value="TRCF_C"/>
</dbReference>
<dbReference type="PANTHER" id="PTHR47964:SF1">
    <property type="entry name" value="ATP-DEPENDENT DNA HELICASE HOMOLOG RECG, CHLOROPLASTIC"/>
    <property type="match status" value="1"/>
</dbReference>
<evidence type="ECO:0000256" key="2">
    <source>
        <dbReference type="ARBA" id="ARBA00022741"/>
    </source>
</evidence>
<comment type="similarity">
    <text evidence="9">In the N-terminal section; belongs to the UvrB family.</text>
</comment>
<dbReference type="RefSeq" id="WP_154570325.1">
    <property type="nucleotide sequence ID" value="NZ_VWSJ01000006.1"/>
</dbReference>
<dbReference type="SMART" id="SM00490">
    <property type="entry name" value="HELICc"/>
    <property type="match status" value="1"/>
</dbReference>
<dbReference type="SUPFAM" id="SSF143517">
    <property type="entry name" value="TRCF domain-like"/>
    <property type="match status" value="1"/>
</dbReference>
<dbReference type="PROSITE" id="PS51194">
    <property type="entry name" value="HELICASE_CTER"/>
    <property type="match status" value="1"/>
</dbReference>
<dbReference type="PROSITE" id="PS51192">
    <property type="entry name" value="HELICASE_ATP_BIND_1"/>
    <property type="match status" value="1"/>
</dbReference>
<dbReference type="InterPro" id="IPR014001">
    <property type="entry name" value="Helicase_ATP-bd"/>
</dbReference>
<protein>
    <recommendedName>
        <fullName evidence="9">Transcription-repair-coupling factor</fullName>
        <shortName evidence="9">TRCF</shortName>
        <ecNumber evidence="9">3.6.4.-</ecNumber>
    </recommendedName>
</protein>
<dbReference type="HAMAP" id="MF_00969">
    <property type="entry name" value="TRCF"/>
    <property type="match status" value="1"/>
</dbReference>
<dbReference type="EMBL" id="VWSJ01000006">
    <property type="protein sequence ID" value="MSN96059.1"/>
    <property type="molecule type" value="Genomic_DNA"/>
</dbReference>
<keyword evidence="2 9" id="KW-0547">Nucleotide-binding</keyword>
<evidence type="ECO:0000259" key="10">
    <source>
        <dbReference type="PROSITE" id="PS51192"/>
    </source>
</evidence>
<dbReference type="PANTHER" id="PTHR47964">
    <property type="entry name" value="ATP-DEPENDENT DNA HELICASE HOMOLOG RECG, CHLOROPLASTIC"/>
    <property type="match status" value="1"/>
</dbReference>
<dbReference type="Pfam" id="PF00271">
    <property type="entry name" value="Helicase_C"/>
    <property type="match status" value="1"/>
</dbReference>
<dbReference type="GO" id="GO:0016787">
    <property type="term" value="F:hydrolase activity"/>
    <property type="evidence" value="ECO:0007669"/>
    <property type="project" value="UniProtKB-KW"/>
</dbReference>
<dbReference type="GO" id="GO:0003684">
    <property type="term" value="F:damaged DNA binding"/>
    <property type="evidence" value="ECO:0007669"/>
    <property type="project" value="InterPro"/>
</dbReference>
<dbReference type="GO" id="GO:0000716">
    <property type="term" value="P:transcription-coupled nucleotide-excision repair, DNA damage recognition"/>
    <property type="evidence" value="ECO:0007669"/>
    <property type="project" value="UniProtKB-UniRule"/>
</dbReference>
<reference evidence="12 13" key="1">
    <citation type="submission" date="2019-09" db="EMBL/GenBank/DDBJ databases">
        <authorList>
            <person name="Silva M."/>
            <person name="Pereira G."/>
            <person name="Lopes-Da-Costa L."/>
            <person name="Silva E."/>
        </authorList>
    </citation>
    <scope>NUCLEOTIDE SEQUENCE [LARGE SCALE GENOMIC DNA]</scope>
    <source>
        <strain evidence="12 13">FMV-PI01</strain>
    </source>
</reference>
<dbReference type="SMART" id="SM00487">
    <property type="entry name" value="DEXDc"/>
    <property type="match status" value="1"/>
</dbReference>
<dbReference type="SUPFAM" id="SSF52540">
    <property type="entry name" value="P-loop containing nucleoside triphosphate hydrolases"/>
    <property type="match status" value="3"/>
</dbReference>
<keyword evidence="4 9" id="KW-0378">Hydrolase</keyword>
<dbReference type="Pfam" id="PF17757">
    <property type="entry name" value="UvrB_inter"/>
    <property type="match status" value="1"/>
</dbReference>
<dbReference type="Gene3D" id="3.30.2060.10">
    <property type="entry name" value="Penicillin-binding protein 1b domain"/>
    <property type="match status" value="1"/>
</dbReference>
<dbReference type="InterPro" id="IPR037235">
    <property type="entry name" value="TRCF-like_C_D7"/>
</dbReference>
<dbReference type="GO" id="GO:0005524">
    <property type="term" value="F:ATP binding"/>
    <property type="evidence" value="ECO:0007669"/>
    <property type="project" value="UniProtKB-UniRule"/>
</dbReference>
<evidence type="ECO:0000256" key="7">
    <source>
        <dbReference type="ARBA" id="ARBA00023125"/>
    </source>
</evidence>
<evidence type="ECO:0000256" key="9">
    <source>
        <dbReference type="HAMAP-Rule" id="MF_00969"/>
    </source>
</evidence>
<feature type="domain" description="Helicase ATP-binding" evidence="10">
    <location>
        <begin position="477"/>
        <end position="636"/>
    </location>
</feature>
<dbReference type="Gene3D" id="3.90.1150.50">
    <property type="entry name" value="Transcription-repair-coupling factor, D7 domain"/>
    <property type="match status" value="1"/>
</dbReference>
<comment type="caution">
    <text evidence="12">The sequence shown here is derived from an EMBL/GenBank/DDBJ whole genome shotgun (WGS) entry which is preliminary data.</text>
</comment>
<evidence type="ECO:0000256" key="6">
    <source>
        <dbReference type="ARBA" id="ARBA00022840"/>
    </source>
</evidence>
<dbReference type="AlphaFoldDB" id="A0A6L5WGG1"/>
<dbReference type="SUPFAM" id="SSF141259">
    <property type="entry name" value="CarD-like"/>
    <property type="match status" value="1"/>
</dbReference>
<dbReference type="SMART" id="SM00982">
    <property type="entry name" value="TRCF"/>
    <property type="match status" value="1"/>
</dbReference>
<evidence type="ECO:0000256" key="5">
    <source>
        <dbReference type="ARBA" id="ARBA00022806"/>
    </source>
</evidence>
<organism evidence="12 13">
    <name type="scientific">Campylobacter portucalensis</name>
    <dbReference type="NCBI Taxonomy" id="2608384"/>
    <lineage>
        <taxon>Bacteria</taxon>
        <taxon>Pseudomonadati</taxon>
        <taxon>Campylobacterota</taxon>
        <taxon>Epsilonproteobacteria</taxon>
        <taxon>Campylobacterales</taxon>
        <taxon>Campylobacteraceae</taxon>
        <taxon>Campylobacter</taxon>
    </lineage>
</organism>
<dbReference type="Pfam" id="PF03461">
    <property type="entry name" value="TRCF"/>
    <property type="match status" value="1"/>
</dbReference>
<dbReference type="InterPro" id="IPR047112">
    <property type="entry name" value="RecG/Mfd"/>
</dbReference>
<dbReference type="InterPro" id="IPR036101">
    <property type="entry name" value="CarD-like/TRCF_RID_sf"/>
</dbReference>
<sequence>MQDRVYEYFLNNHKDILICENTKEAMICSEVAKFIGYETFVLPDFRAVYGDDLRSFNDEIMSLSFELSKFYKSKALKKLIITPFKTILNKLPSKKHLQNKSINLGDKININELKDELVRFGYELVDIVEANAEASIRGEVIDIFPVGARYPFRVLLDLDEVESIKKFDVDTQLSQKDELLSVEITPFMAFLQKDEYDKTQNLVNNFKSNSLINDIKTLGFWAIDDFIYYLDNFSAILLHEIDDLILDKKLEILPQAKNFKDLNISFSGEFLEFHKDKKITILARNEALFDSFDLKEDVNLSLKISPLIVNLISKDSAIISLNKPISKKRSKKASIVIDELKIGDYVVHSDYGVGKFIGLQKAKIMGALREFVTIIYQNDDKVLLPVENLNMIDRYIASLGVPILDRLGKANFAKLKEKVRQKLFVIASKIIELAAKRELIKGKIISPNTDEYAKFISSAGFYYTKDQQIAIDEILNDLKSGKVMDRLISGDVGFGKTEVAMNAIFLAVKAGYQVLFFVPTTLLSSQHYKTLQDRFKEFNIPIFRYDRFSSAANKKALKEALFQKTPLVCVGTHALLGLESQNLGLIIIDEEHKFGVKQKEKLKEISSNSHILSMSATPIPRSLNMALSSIKSYSSIKTPPLDRQDIRTIVKENDDIIIKEAILRELRRGGQIFYVHNHIASINGIKTKLLEILPNLKILTLHSKIEQKLAEDEIIKFLNKEYDLMLCTSIVESGIHMPNANTIIVNDANKFGIADLHQLRGRVGRSDKQGYCYFLIQDKNLLSEDALKRLVALESNSFLGSGGVLAYHDLEIRGGGNLIGEAQSGHIEGIGYSLYLRMLEDEINALLNKKSKDLNKIDLKLNITAFLNSDYIKEDRLRLELYRRLSKTKYISEIYEIRSEMEDRFGKIDIYTKQFLELMIIKILALNLDFKSISNYENNITLIKNDNSKISLKSRSKDDDDILNEILSYLRTKAKNGF</sequence>
<dbReference type="InterPro" id="IPR004576">
    <property type="entry name" value="Mfd"/>
</dbReference>
<dbReference type="Gene3D" id="2.40.10.170">
    <property type="match status" value="1"/>
</dbReference>
<keyword evidence="8 9" id="KW-0234">DNA repair</keyword>
<reference evidence="12 13" key="2">
    <citation type="submission" date="2020-03" db="EMBL/GenBank/DDBJ databases">
        <title>Campylobacter portucalensis sp. nov., a new species of Campylobacter isolated from the reproductive tract of bulls.</title>
        <authorList>
            <person name="Silva M.F."/>
            <person name="Pereira G."/>
            <person name="Carneiro C."/>
            <person name="Hemphill A."/>
            <person name="Mateus L."/>
            <person name="Lopes-Da-Costa L."/>
            <person name="Silva E."/>
        </authorList>
    </citation>
    <scope>NUCLEOTIDE SEQUENCE [LARGE SCALE GENOMIC DNA]</scope>
    <source>
        <strain evidence="12 13">FMV-PI01</strain>
    </source>
</reference>
<keyword evidence="3 9" id="KW-0227">DNA damage</keyword>
<dbReference type="Pfam" id="PF00270">
    <property type="entry name" value="DEAD"/>
    <property type="match status" value="1"/>
</dbReference>
<dbReference type="InterPro" id="IPR003711">
    <property type="entry name" value="CarD-like/TRCF_RID"/>
</dbReference>
<keyword evidence="1 9" id="KW-0963">Cytoplasm</keyword>
<dbReference type="GO" id="GO:0006355">
    <property type="term" value="P:regulation of DNA-templated transcription"/>
    <property type="evidence" value="ECO:0007669"/>
    <property type="project" value="UniProtKB-UniRule"/>
</dbReference>
<dbReference type="Gene3D" id="3.40.50.11180">
    <property type="match status" value="1"/>
</dbReference>
<feature type="domain" description="Helicase C-terminal" evidence="11">
    <location>
        <begin position="658"/>
        <end position="811"/>
    </location>
</feature>
<dbReference type="SMART" id="SM01058">
    <property type="entry name" value="CarD_TRCF"/>
    <property type="match status" value="1"/>
</dbReference>
<dbReference type="Proteomes" id="UP000476338">
    <property type="component" value="Unassembled WGS sequence"/>
</dbReference>
<dbReference type="EC" id="3.6.4.-" evidence="9"/>
<comment type="similarity">
    <text evidence="9">In the C-terminal section; belongs to the helicase family. RecG subfamily.</text>
</comment>
<dbReference type="InterPro" id="IPR011545">
    <property type="entry name" value="DEAD/DEAH_box_helicase_dom"/>
</dbReference>
<accession>A0A6L5WGG1</accession>
<dbReference type="Gene3D" id="3.40.50.300">
    <property type="entry name" value="P-loop containing nucleotide triphosphate hydrolases"/>
    <property type="match status" value="2"/>
</dbReference>
<dbReference type="InterPro" id="IPR001650">
    <property type="entry name" value="Helicase_C-like"/>
</dbReference>
<dbReference type="GO" id="GO:0003678">
    <property type="term" value="F:DNA helicase activity"/>
    <property type="evidence" value="ECO:0007669"/>
    <property type="project" value="TreeGrafter"/>
</dbReference>
<evidence type="ECO:0000256" key="8">
    <source>
        <dbReference type="ARBA" id="ARBA00023204"/>
    </source>
</evidence>
<proteinExistence type="inferred from homology"/>
<dbReference type="InterPro" id="IPR041471">
    <property type="entry name" value="UvrB_inter"/>
</dbReference>
<keyword evidence="5 12" id="KW-0347">Helicase</keyword>
<evidence type="ECO:0000313" key="13">
    <source>
        <dbReference type="Proteomes" id="UP000476338"/>
    </source>
</evidence>